<dbReference type="Proteomes" id="UP000519972">
    <property type="component" value="Unassembled WGS sequence"/>
</dbReference>
<evidence type="ECO:0008006" key="4">
    <source>
        <dbReference type="Google" id="ProtNLM"/>
    </source>
</evidence>
<reference evidence="2 3" key="1">
    <citation type="submission" date="2020-02" db="EMBL/GenBank/DDBJ databases">
        <authorList>
            <person name="Sun Q."/>
        </authorList>
    </citation>
    <scope>NUCLEOTIDE SEQUENCE [LARGE SCALE GENOMIC DNA]</scope>
    <source>
        <strain evidence="2 3">CCBAU 03386</strain>
    </source>
</reference>
<keyword evidence="3" id="KW-1185">Reference proteome</keyword>
<protein>
    <recommendedName>
        <fullName evidence="4">Secreted protein</fullName>
    </recommendedName>
</protein>
<evidence type="ECO:0000313" key="3">
    <source>
        <dbReference type="Proteomes" id="UP000519972"/>
    </source>
</evidence>
<dbReference type="PROSITE" id="PS51257">
    <property type="entry name" value="PROKAR_LIPOPROTEIN"/>
    <property type="match status" value="1"/>
</dbReference>
<evidence type="ECO:0000313" key="2">
    <source>
        <dbReference type="EMBL" id="NNU35985.1"/>
    </source>
</evidence>
<dbReference type="RefSeq" id="WP_171376125.1">
    <property type="nucleotide sequence ID" value="NZ_JABFCN010000009.1"/>
</dbReference>
<keyword evidence="1" id="KW-0732">Signal</keyword>
<accession>A0A7Y3S2U6</accession>
<sequence length="148" mass="16473">MRIRSSLYFLGMAVTFMPAMISCTSAEVAPVAASPLATPNVVMVADPRPPFTYWAPENSTVRNHPREPGIWIAESPNGSRKFYYGDQCRASEFQRFIGQSVDALPEKPANATWRLSCSACARTSDLGWTRMNVSYNQETRRIDDISCG</sequence>
<feature type="signal peptide" evidence="1">
    <location>
        <begin position="1"/>
        <end position="21"/>
    </location>
</feature>
<comment type="caution">
    <text evidence="2">The sequence shown here is derived from an EMBL/GenBank/DDBJ whole genome shotgun (WGS) entry which is preliminary data.</text>
</comment>
<gene>
    <name evidence="2" type="ORF">G9X64_05715</name>
</gene>
<evidence type="ECO:0000256" key="1">
    <source>
        <dbReference type="SAM" id="SignalP"/>
    </source>
</evidence>
<feature type="chain" id="PRO_5030619336" description="Secreted protein" evidence="1">
    <location>
        <begin position="22"/>
        <end position="148"/>
    </location>
</feature>
<name>A0A7Y3S2U6_9HYPH</name>
<organism evidence="2 3">
    <name type="scientific">Rhizobium sophorae</name>
    <dbReference type="NCBI Taxonomy" id="1535242"/>
    <lineage>
        <taxon>Bacteria</taxon>
        <taxon>Pseudomonadati</taxon>
        <taxon>Pseudomonadota</taxon>
        <taxon>Alphaproteobacteria</taxon>
        <taxon>Hyphomicrobiales</taxon>
        <taxon>Rhizobiaceae</taxon>
        <taxon>Rhizobium/Agrobacterium group</taxon>
        <taxon>Rhizobium</taxon>
    </lineage>
</organism>
<dbReference type="AlphaFoldDB" id="A0A7Y3S2U6"/>
<dbReference type="EMBL" id="JABFCN010000009">
    <property type="protein sequence ID" value="NNU35985.1"/>
    <property type="molecule type" value="Genomic_DNA"/>
</dbReference>
<proteinExistence type="predicted"/>